<feature type="binding site" evidence="13">
    <location>
        <position position="186"/>
    </location>
    <ligand>
        <name>thiamine diphosphate</name>
        <dbReference type="ChEBI" id="CHEBI:58937"/>
    </ligand>
</feature>
<feature type="binding site" evidence="12">
    <location>
        <position position="260"/>
    </location>
    <ligand>
        <name>substrate</name>
    </ligand>
</feature>
<evidence type="ECO:0000256" key="15">
    <source>
        <dbReference type="PIRSR" id="PIRSR605478-5"/>
    </source>
</evidence>
<comment type="function">
    <text evidence="16">Catalyzes the transfer of a two-carbon ketol group from a ketose donor to an aldose acceptor, via a covalent intermediate with the cofactor thiamine pyrophosphate.</text>
</comment>
<dbReference type="InterPro" id="IPR055152">
    <property type="entry name" value="Transketolase-like_C_2"/>
</dbReference>
<dbReference type="CDD" id="cd07033">
    <property type="entry name" value="TPP_PYR_DXS_TK_like"/>
    <property type="match status" value="1"/>
</dbReference>
<evidence type="ECO:0000256" key="9">
    <source>
        <dbReference type="ARBA" id="ARBA00049473"/>
    </source>
</evidence>
<evidence type="ECO:0000259" key="17">
    <source>
        <dbReference type="SMART" id="SM00861"/>
    </source>
</evidence>
<dbReference type="GO" id="GO:0006098">
    <property type="term" value="P:pentose-phosphate shunt"/>
    <property type="evidence" value="ECO:0007669"/>
    <property type="project" value="TreeGrafter"/>
</dbReference>
<dbReference type="Pfam" id="PF02779">
    <property type="entry name" value="Transket_pyr"/>
    <property type="match status" value="1"/>
</dbReference>
<feature type="binding site" evidence="12">
    <location>
        <position position="518"/>
    </location>
    <ligand>
        <name>substrate</name>
    </ligand>
</feature>
<dbReference type="Pfam" id="PF22613">
    <property type="entry name" value="Transketolase_C_1"/>
    <property type="match status" value="1"/>
</dbReference>
<protein>
    <recommendedName>
        <fullName evidence="3 10">Transketolase</fullName>
        <ecNumber evidence="3 10">2.2.1.1</ecNumber>
    </recommendedName>
</protein>
<feature type="binding site" evidence="14">
    <location>
        <position position="156"/>
    </location>
    <ligand>
        <name>Mg(2+)</name>
        <dbReference type="ChEBI" id="CHEBI:18420"/>
    </ligand>
</feature>
<evidence type="ECO:0000256" key="6">
    <source>
        <dbReference type="ARBA" id="ARBA00022837"/>
    </source>
</evidence>
<evidence type="ECO:0000256" key="11">
    <source>
        <dbReference type="PIRSR" id="PIRSR605478-1"/>
    </source>
</evidence>
<dbReference type="STRING" id="1670800.BSQ44_01230"/>
<feature type="binding site" evidence="13">
    <location>
        <position position="260"/>
    </location>
    <ligand>
        <name>thiamine diphosphate</name>
        <dbReference type="ChEBI" id="CHEBI:58937"/>
    </ligand>
</feature>
<dbReference type="KEGG" id="meso:BSQ44_01230"/>
<evidence type="ECO:0000256" key="7">
    <source>
        <dbReference type="ARBA" id="ARBA00022842"/>
    </source>
</evidence>
<dbReference type="InterPro" id="IPR005475">
    <property type="entry name" value="Transketolase-like_Pyr-bd"/>
</dbReference>
<proteinExistence type="inferred from homology"/>
<evidence type="ECO:0000256" key="1">
    <source>
        <dbReference type="ARBA" id="ARBA00007131"/>
    </source>
</evidence>
<dbReference type="EMBL" id="CP018171">
    <property type="protein sequence ID" value="APH70154.1"/>
    <property type="molecule type" value="Genomic_DNA"/>
</dbReference>
<evidence type="ECO:0000256" key="2">
    <source>
        <dbReference type="ARBA" id="ARBA00011738"/>
    </source>
</evidence>
<evidence type="ECO:0000313" key="19">
    <source>
        <dbReference type="Proteomes" id="UP000182840"/>
    </source>
</evidence>
<feature type="binding site" evidence="12">
    <location>
        <position position="355"/>
    </location>
    <ligand>
        <name>substrate</name>
    </ligand>
</feature>
<evidence type="ECO:0000256" key="8">
    <source>
        <dbReference type="ARBA" id="ARBA00023052"/>
    </source>
</evidence>
<dbReference type="SMART" id="SM00861">
    <property type="entry name" value="Transket_pyr"/>
    <property type="match status" value="1"/>
</dbReference>
<comment type="cofactor">
    <cofactor evidence="16">
        <name>Mg(2+)</name>
        <dbReference type="ChEBI" id="CHEBI:18420"/>
    </cofactor>
    <cofactor evidence="16">
        <name>Ca(2+)</name>
        <dbReference type="ChEBI" id="CHEBI:29108"/>
    </cofactor>
    <cofactor evidence="16">
        <name>Mn(2+)</name>
        <dbReference type="ChEBI" id="CHEBI:29035"/>
    </cofactor>
    <cofactor evidence="16">
        <name>Co(2+)</name>
        <dbReference type="ChEBI" id="CHEBI:48828"/>
    </cofactor>
    <text evidence="16">Binds 1 Mg(2+) ion per subunit. Can also utilize other divalent metal cations, such as Ca(2+), Mn(2+) and Co(2+).</text>
</comment>
<dbReference type="PANTHER" id="PTHR43522">
    <property type="entry name" value="TRANSKETOLASE"/>
    <property type="match status" value="1"/>
</dbReference>
<dbReference type="Pfam" id="PF00456">
    <property type="entry name" value="Transketolase_N"/>
    <property type="match status" value="1"/>
</dbReference>
<dbReference type="InterPro" id="IPR005474">
    <property type="entry name" value="Transketolase_N"/>
</dbReference>
<dbReference type="InterPro" id="IPR009014">
    <property type="entry name" value="Transketo_C/PFOR_II"/>
</dbReference>
<dbReference type="CDD" id="cd02012">
    <property type="entry name" value="TPP_TK"/>
    <property type="match status" value="1"/>
</dbReference>
<feature type="binding site" evidence="13">
    <location>
        <begin position="118"/>
        <end position="120"/>
    </location>
    <ligand>
        <name>thiamine diphosphate</name>
        <dbReference type="ChEBI" id="CHEBI:58937"/>
    </ligand>
</feature>
<feature type="site" description="Important for catalytic activity" evidence="15">
    <location>
        <position position="29"/>
    </location>
</feature>
<feature type="binding site" evidence="12">
    <location>
        <position position="29"/>
    </location>
    <ligand>
        <name>substrate</name>
    </ligand>
</feature>
<feature type="site" description="Important for catalytic activity" evidence="15">
    <location>
        <position position="260"/>
    </location>
</feature>
<dbReference type="PROSITE" id="PS00802">
    <property type="entry name" value="TRANSKETOLASE_2"/>
    <property type="match status" value="1"/>
</dbReference>
<dbReference type="EC" id="2.2.1.1" evidence="3 10"/>
<dbReference type="Gene3D" id="3.40.50.970">
    <property type="match status" value="2"/>
</dbReference>
<dbReference type="PROSITE" id="PS00801">
    <property type="entry name" value="TRANSKETOLASE_1"/>
    <property type="match status" value="1"/>
</dbReference>
<dbReference type="SUPFAM" id="SSF52518">
    <property type="entry name" value="Thiamin diphosphate-binding fold (THDP-binding)"/>
    <property type="match status" value="2"/>
</dbReference>
<feature type="binding site" evidence="12">
    <location>
        <position position="382"/>
    </location>
    <ligand>
        <name>substrate</name>
    </ligand>
</feature>
<dbReference type="OrthoDB" id="8732661at2"/>
<evidence type="ECO:0000256" key="4">
    <source>
        <dbReference type="ARBA" id="ARBA00022679"/>
    </source>
</evidence>
<organism evidence="18 19">
    <name type="scientific">Aquibium oceanicum</name>
    <dbReference type="NCBI Taxonomy" id="1670800"/>
    <lineage>
        <taxon>Bacteria</taxon>
        <taxon>Pseudomonadati</taxon>
        <taxon>Pseudomonadota</taxon>
        <taxon>Alphaproteobacteria</taxon>
        <taxon>Hyphomicrobiales</taxon>
        <taxon>Phyllobacteriaceae</taxon>
        <taxon>Aquibium</taxon>
    </lineage>
</organism>
<dbReference type="FunFam" id="3.40.50.970:FF:000003">
    <property type="entry name" value="Transketolase"/>
    <property type="match status" value="1"/>
</dbReference>
<gene>
    <name evidence="18" type="ORF">BSQ44_01230</name>
</gene>
<feature type="binding site" evidence="13">
    <location>
        <position position="435"/>
    </location>
    <ligand>
        <name>thiamine diphosphate</name>
        <dbReference type="ChEBI" id="CHEBI:58937"/>
    </ligand>
</feature>
<comment type="catalytic activity">
    <reaction evidence="9 16">
        <text>D-sedoheptulose 7-phosphate + D-glyceraldehyde 3-phosphate = aldehydo-D-ribose 5-phosphate + D-xylulose 5-phosphate</text>
        <dbReference type="Rhea" id="RHEA:10508"/>
        <dbReference type="ChEBI" id="CHEBI:57483"/>
        <dbReference type="ChEBI" id="CHEBI:57737"/>
        <dbReference type="ChEBI" id="CHEBI:58273"/>
        <dbReference type="ChEBI" id="CHEBI:59776"/>
        <dbReference type="EC" id="2.2.1.1"/>
    </reaction>
</comment>
<evidence type="ECO:0000256" key="16">
    <source>
        <dbReference type="RuleBase" id="RU004996"/>
    </source>
</evidence>
<keyword evidence="8 13" id="KW-0786">Thiamine pyrophosphate</keyword>
<name>A0A1L3SL76_9HYPH</name>
<feature type="binding site" evidence="14">
    <location>
        <position position="186"/>
    </location>
    <ligand>
        <name>Mg(2+)</name>
        <dbReference type="ChEBI" id="CHEBI:18420"/>
    </ligand>
</feature>
<feature type="binding site" evidence="12">
    <location>
        <position position="471"/>
    </location>
    <ligand>
        <name>substrate</name>
    </ligand>
</feature>
<evidence type="ECO:0000256" key="13">
    <source>
        <dbReference type="PIRSR" id="PIRSR605478-3"/>
    </source>
</evidence>
<sequence>MPSRENHDRMANAIRFLSIDAVEKANSGHPGLPMGAADIATVLYTRYMKHDPHHPHWPDRDRFVLSAGHGSMLLYSLLYLTGYEDITIDEIKNFRQLGSKTAGHPEYGHAAGIETTTGPLGQGLGNAVGMALAERIMNARFGDALVDHHTYALAGDGCLMEGISQEAIAFAGHLKLSKLIVFFDDNGISIDGPVSLSDSTDQCARFEASGWHVQRCDGHDPDAIAGAIEAAKASGKPSMIACKTTIGFGAPTRAGSNKAHGSPLGAEEIAGARKALGWEAKPFVVPSEILDMWRLAGLRSAKDRKEWERRLASAEAELRSEFERRMRGELPGGFEAVISDYKKRLAKEKPKLATRKSSENALEVINGAVPETIGGSADLTGSNNTKTSQTKPITPSDYSGRYVYYGIREHGMAAAMNGMALHGGIVPYGGTFLVFTDYCRPSIRLAALMGLRVIYVMTHDSIGLGEDGPTHQPVEQLAALRAIPNLRVFRPADAVEAAECWQLALEDTSGPSVLALTRQNLPAVRTEHVEENLCGFGAYELETASDDAVVTIFATGSEVEIALAARQQLQANGHPTRVVSVPSMERFARQSPEYRSAMIGNAPVKVAIEAGVRQAWDALIGQDGIFVGMHGFGASGKYEELYKHFGITAEAVVSAVEQKLHDRD</sequence>
<dbReference type="GO" id="GO:0046872">
    <property type="term" value="F:metal ion binding"/>
    <property type="evidence" value="ECO:0007669"/>
    <property type="project" value="UniProtKB-KW"/>
</dbReference>
<evidence type="ECO:0000256" key="5">
    <source>
        <dbReference type="ARBA" id="ARBA00022723"/>
    </source>
</evidence>
<dbReference type="InterPro" id="IPR033247">
    <property type="entry name" value="Transketolase_fam"/>
</dbReference>
<dbReference type="AlphaFoldDB" id="A0A1L3SL76"/>
<keyword evidence="6 16" id="KW-0106">Calcium</keyword>
<feature type="domain" description="Transketolase-like pyrimidine-binding" evidence="17">
    <location>
        <begin position="352"/>
        <end position="524"/>
    </location>
</feature>
<feature type="binding site" evidence="13">
    <location>
        <position position="69"/>
    </location>
    <ligand>
        <name>thiamine diphosphate</name>
        <dbReference type="ChEBI" id="CHEBI:58937"/>
    </ligand>
</feature>
<comment type="cofactor">
    <cofactor evidence="13">
        <name>thiamine diphosphate</name>
        <dbReference type="ChEBI" id="CHEBI:58937"/>
    </cofactor>
    <text evidence="13">Binds 1 thiamine pyrophosphate per subunit. During the reaction, the substrate forms a covalent intermediate with the cofactor.</text>
</comment>
<keyword evidence="19" id="KW-1185">Reference proteome</keyword>
<dbReference type="NCBIfam" id="TIGR00232">
    <property type="entry name" value="tktlase_bact"/>
    <property type="match status" value="1"/>
</dbReference>
<evidence type="ECO:0000256" key="10">
    <source>
        <dbReference type="NCBIfam" id="TIGR00232"/>
    </source>
</evidence>
<dbReference type="InterPro" id="IPR005478">
    <property type="entry name" value="Transketolase_bac-like"/>
</dbReference>
<accession>A0A1L3SL76</accession>
<dbReference type="FunFam" id="3.40.50.970:FF:000004">
    <property type="entry name" value="Transketolase"/>
    <property type="match status" value="1"/>
</dbReference>
<keyword evidence="7 14" id="KW-0460">Magnesium</keyword>
<comment type="similarity">
    <text evidence="1 16">Belongs to the transketolase family.</text>
</comment>
<dbReference type="InterPro" id="IPR029061">
    <property type="entry name" value="THDP-binding"/>
</dbReference>
<evidence type="ECO:0000256" key="12">
    <source>
        <dbReference type="PIRSR" id="PIRSR605478-2"/>
    </source>
</evidence>
<dbReference type="Proteomes" id="UP000182840">
    <property type="component" value="Chromosome"/>
</dbReference>
<comment type="subunit">
    <text evidence="2 16">Homodimer.</text>
</comment>
<dbReference type="SUPFAM" id="SSF52922">
    <property type="entry name" value="TK C-terminal domain-like"/>
    <property type="match status" value="1"/>
</dbReference>
<dbReference type="InterPro" id="IPR020826">
    <property type="entry name" value="Transketolase_BS"/>
</dbReference>
<feature type="binding site" evidence="13">
    <location>
        <position position="157"/>
    </location>
    <ligand>
        <name>thiamine diphosphate</name>
        <dbReference type="ChEBI" id="CHEBI:58937"/>
    </ligand>
</feature>
<feature type="binding site" evidence="14">
    <location>
        <position position="188"/>
    </location>
    <ligand>
        <name>Mg(2+)</name>
        <dbReference type="ChEBI" id="CHEBI:18420"/>
    </ligand>
</feature>
<dbReference type="PANTHER" id="PTHR43522:SF2">
    <property type="entry name" value="TRANSKETOLASE 1-RELATED"/>
    <property type="match status" value="1"/>
</dbReference>
<keyword evidence="4 16" id="KW-0808">Transferase</keyword>
<dbReference type="Gene3D" id="3.40.50.920">
    <property type="match status" value="1"/>
</dbReference>
<evidence type="ECO:0000313" key="18">
    <source>
        <dbReference type="EMBL" id="APH70154.1"/>
    </source>
</evidence>
<comment type="cofactor">
    <cofactor evidence="14">
        <name>Mg(2+)</name>
        <dbReference type="ChEBI" id="CHEBI:18420"/>
    </cofactor>
    <text evidence="14">Binds 1 Mg(2+) ion per subunit. Can also utilize other divalent metal cations, such as Ca(2+), Mn(2+) and Co(2+).</text>
</comment>
<dbReference type="InterPro" id="IPR049557">
    <property type="entry name" value="Transketolase_CS"/>
</dbReference>
<dbReference type="GO" id="GO:0005829">
    <property type="term" value="C:cytosol"/>
    <property type="evidence" value="ECO:0007669"/>
    <property type="project" value="TreeGrafter"/>
</dbReference>
<evidence type="ECO:0000256" key="14">
    <source>
        <dbReference type="PIRSR" id="PIRSR605478-4"/>
    </source>
</evidence>
<feature type="active site" description="Proton donor" evidence="11">
    <location>
        <position position="409"/>
    </location>
</feature>
<dbReference type="RefSeq" id="WP_072601567.1">
    <property type="nucleotide sequence ID" value="NZ_CP018171.1"/>
</dbReference>
<feature type="binding site" evidence="12">
    <location>
        <position position="459"/>
    </location>
    <ligand>
        <name>substrate</name>
    </ligand>
</feature>
<evidence type="ECO:0000256" key="3">
    <source>
        <dbReference type="ARBA" id="ARBA00013152"/>
    </source>
</evidence>
<dbReference type="GO" id="GO:0004802">
    <property type="term" value="F:transketolase activity"/>
    <property type="evidence" value="ECO:0007669"/>
    <property type="project" value="UniProtKB-UniRule"/>
</dbReference>
<feature type="binding site" evidence="12">
    <location>
        <position position="467"/>
    </location>
    <ligand>
        <name>substrate</name>
    </ligand>
</feature>
<keyword evidence="5 14" id="KW-0479">Metal-binding</keyword>
<reference evidence="19" key="1">
    <citation type="submission" date="2016-11" db="EMBL/GenBank/DDBJ databases">
        <title>Mesorhizobium oceanicum sp. nov., isolated from deep seawater in South China Sea.</title>
        <authorList>
            <person name="Fu G.-Y."/>
        </authorList>
    </citation>
    <scope>NUCLEOTIDE SEQUENCE [LARGE SCALE GENOMIC DNA]</scope>
    <source>
        <strain evidence="19">B7</strain>
    </source>
</reference>